<dbReference type="InterPro" id="IPR045357">
    <property type="entry name" value="Aminopeptidase_N-like_N"/>
</dbReference>
<evidence type="ECO:0000259" key="15">
    <source>
        <dbReference type="Pfam" id="PF11838"/>
    </source>
</evidence>
<evidence type="ECO:0000256" key="8">
    <source>
        <dbReference type="ARBA" id="ARBA00022723"/>
    </source>
</evidence>
<dbReference type="InterPro" id="IPR001930">
    <property type="entry name" value="Peptidase_M1"/>
</dbReference>
<gene>
    <name evidence="17" type="primary">pepN_1</name>
    <name evidence="17" type="ORF">GCM10009559_64310</name>
</gene>
<dbReference type="CDD" id="cd09602">
    <property type="entry name" value="M1_APN"/>
    <property type="match status" value="1"/>
</dbReference>
<evidence type="ECO:0000256" key="13">
    <source>
        <dbReference type="ARBA" id="ARBA00031533"/>
    </source>
</evidence>
<keyword evidence="9" id="KW-0378">Hydrolase</keyword>
<comment type="catalytic activity">
    <reaction evidence="1">
        <text>Release of an N-terminal amino acid, Xaa-|-Yaa- from a peptide, amide or arylamide. Xaa is preferably Ala, but may be most amino acids including Pro (slow action). When a terminal hydrophobic residue is followed by a prolyl residue, the two may be released as an intact Xaa-Pro dipeptide.</text>
        <dbReference type="EC" id="3.4.11.2"/>
    </reaction>
</comment>
<dbReference type="Pfam" id="PF17900">
    <property type="entry name" value="Peptidase_M1_N"/>
    <property type="match status" value="1"/>
</dbReference>
<dbReference type="InterPro" id="IPR042097">
    <property type="entry name" value="Aminopeptidase_N-like_N_sf"/>
</dbReference>
<dbReference type="PRINTS" id="PR00756">
    <property type="entry name" value="ALADIPTASE"/>
</dbReference>
<dbReference type="EMBL" id="BAAAHP010000209">
    <property type="protein sequence ID" value="GAA0899568.1"/>
    <property type="molecule type" value="Genomic_DNA"/>
</dbReference>
<comment type="similarity">
    <text evidence="3">Belongs to the peptidase M1 family.</text>
</comment>
<keyword evidence="11" id="KW-0482">Metalloprotease</keyword>
<dbReference type="Pfam" id="PF11838">
    <property type="entry name" value="ERAP1_C"/>
    <property type="match status" value="1"/>
</dbReference>
<dbReference type="Pfam" id="PF01433">
    <property type="entry name" value="Peptidase_M1"/>
    <property type="match status" value="1"/>
</dbReference>
<dbReference type="PANTHER" id="PTHR11533:SF174">
    <property type="entry name" value="PUROMYCIN-SENSITIVE AMINOPEPTIDASE-RELATED"/>
    <property type="match status" value="1"/>
</dbReference>
<dbReference type="InterPro" id="IPR014782">
    <property type="entry name" value="Peptidase_M1_dom"/>
</dbReference>
<evidence type="ECO:0000256" key="4">
    <source>
        <dbReference type="ARBA" id="ARBA00012564"/>
    </source>
</evidence>
<evidence type="ECO:0000313" key="18">
    <source>
        <dbReference type="Proteomes" id="UP001499967"/>
    </source>
</evidence>
<evidence type="ECO:0000256" key="1">
    <source>
        <dbReference type="ARBA" id="ARBA00000098"/>
    </source>
</evidence>
<evidence type="ECO:0000256" key="12">
    <source>
        <dbReference type="ARBA" id="ARBA00029811"/>
    </source>
</evidence>
<evidence type="ECO:0000256" key="5">
    <source>
        <dbReference type="ARBA" id="ARBA00015611"/>
    </source>
</evidence>
<dbReference type="InterPro" id="IPR012778">
    <property type="entry name" value="Pept_M1_aminopeptidase"/>
</dbReference>
<name>A0ABP3YRA4_9PSEU</name>
<dbReference type="NCBIfam" id="TIGR02412">
    <property type="entry name" value="pepN_strep_liv"/>
    <property type="match status" value="1"/>
</dbReference>
<dbReference type="SUPFAM" id="SSF55486">
    <property type="entry name" value="Metalloproteases ('zincins'), catalytic domain"/>
    <property type="match status" value="1"/>
</dbReference>
<evidence type="ECO:0000256" key="11">
    <source>
        <dbReference type="ARBA" id="ARBA00023049"/>
    </source>
</evidence>
<dbReference type="RefSeq" id="WP_343945469.1">
    <property type="nucleotide sequence ID" value="NZ_BAAAHP010000209.1"/>
</dbReference>
<organism evidence="17 18">
    <name type="scientific">Pseudonocardia zijingensis</name>
    <dbReference type="NCBI Taxonomy" id="153376"/>
    <lineage>
        <taxon>Bacteria</taxon>
        <taxon>Bacillati</taxon>
        <taxon>Actinomycetota</taxon>
        <taxon>Actinomycetes</taxon>
        <taxon>Pseudonocardiales</taxon>
        <taxon>Pseudonocardiaceae</taxon>
        <taxon>Pseudonocardia</taxon>
    </lineage>
</organism>
<feature type="domain" description="Peptidase M1 membrane alanine aminopeptidase" evidence="14">
    <location>
        <begin position="230"/>
        <end position="439"/>
    </location>
</feature>
<proteinExistence type="inferred from homology"/>
<keyword evidence="8" id="KW-0479">Metal-binding</keyword>
<evidence type="ECO:0000256" key="3">
    <source>
        <dbReference type="ARBA" id="ARBA00010136"/>
    </source>
</evidence>
<sequence length="844" mass="90792">MAGDLTRAEAAQRAASLVVDSYSIAVDVTSDGDVFRGVTTVCFGAATSDTFIDLCCAAIHSAKLNGVDLEPLRYDAAAGRLLLTGLVAENELTVDADFSYKSDGAGLHRFVDRADGQTYLHTNFEPADAHQVFACFDQPDLKAVITWAVTAPAGWTVVSNSPVREVADAGGARTWRFEPTPRIPPYITAFAAGPFHEVHDEHVGVPLALYCRQAMSEQLDAAAVLQTCKDGLDFFTDALGPYPFSKYSHVFVLEFASGGAMENPGCVILSEEGHIFGSRVPESAYERRAETILHEMAHMWFGNLVTMRWWDDLWLNEAFATYLAVLALAEGASPYSGWVGFANRTKAWAHQQDQLSSAHPISADVNSIANVRNNFDGITYAKGAAVLRQLAAWVGQEAFLAGLREYFAVHAWCNTSREDLLAALEKSSGRDLSSWSAEWLESAGGNVLRPSFTLDAAGRFCSFAIVQEGSGCNPTLRSHRVAVGFYRRTPAGIVRDRRIELDVAGPRTAVPEVVGLGMPDLVLVNDDDLTYAKMRLDAGSLHTLINGITEITDPLAVALCWSAAWDMTRDAEMAAGDYVRLVAHGAGAIGDPVVLETVLHQARIAMLRYSCESHREADRALLAQRLRGHLAAAPPASDEQLIYLSALAECIAGPEDAAVVREVLDGHTDLQGLVVDADCRWKLLLGLVASGAAGESEIAAELALDGTAVGEQRAARCRAAIPTPEAKAAAWELLTGGRERSGAILVATMLGFAEPSHGRLHAPFVERYFSVIDEIWNSYHSELATGFVVGAYPSAVVAPETLAASEAYLARGTSPLPLARLVREGMDGVERALKARHHDAGSRS</sequence>
<evidence type="ECO:0000259" key="14">
    <source>
        <dbReference type="Pfam" id="PF01433"/>
    </source>
</evidence>
<dbReference type="InterPro" id="IPR024571">
    <property type="entry name" value="ERAP1-like_C_dom"/>
</dbReference>
<evidence type="ECO:0000256" key="10">
    <source>
        <dbReference type="ARBA" id="ARBA00022833"/>
    </source>
</evidence>
<reference evidence="18" key="1">
    <citation type="journal article" date="2019" name="Int. J. Syst. Evol. Microbiol.">
        <title>The Global Catalogue of Microorganisms (GCM) 10K type strain sequencing project: providing services to taxonomists for standard genome sequencing and annotation.</title>
        <authorList>
            <consortium name="The Broad Institute Genomics Platform"/>
            <consortium name="The Broad Institute Genome Sequencing Center for Infectious Disease"/>
            <person name="Wu L."/>
            <person name="Ma J."/>
        </authorList>
    </citation>
    <scope>NUCLEOTIDE SEQUENCE [LARGE SCALE GENOMIC DNA]</scope>
    <source>
        <strain evidence="18">JCM 11117</strain>
    </source>
</reference>
<dbReference type="Gene3D" id="2.60.40.1730">
    <property type="entry name" value="tricorn interacting facor f3 domain"/>
    <property type="match status" value="1"/>
</dbReference>
<feature type="domain" description="Aminopeptidase N-like N-terminal" evidence="16">
    <location>
        <begin position="22"/>
        <end position="186"/>
    </location>
</feature>
<evidence type="ECO:0000256" key="6">
    <source>
        <dbReference type="ARBA" id="ARBA00022438"/>
    </source>
</evidence>
<dbReference type="SUPFAM" id="SSF63737">
    <property type="entry name" value="Leukotriene A4 hydrolase N-terminal domain"/>
    <property type="match status" value="1"/>
</dbReference>
<dbReference type="GO" id="GO:0004177">
    <property type="term" value="F:aminopeptidase activity"/>
    <property type="evidence" value="ECO:0007669"/>
    <property type="project" value="UniProtKB-KW"/>
</dbReference>
<keyword evidence="10" id="KW-0862">Zinc</keyword>
<evidence type="ECO:0000256" key="9">
    <source>
        <dbReference type="ARBA" id="ARBA00022801"/>
    </source>
</evidence>
<accession>A0ABP3YRA4</accession>
<dbReference type="EC" id="3.4.11.2" evidence="4"/>
<dbReference type="Proteomes" id="UP001499967">
    <property type="component" value="Unassembled WGS sequence"/>
</dbReference>
<dbReference type="Gene3D" id="1.10.390.10">
    <property type="entry name" value="Neutral Protease Domain 2"/>
    <property type="match status" value="1"/>
</dbReference>
<comment type="caution">
    <text evidence="17">The sequence shown here is derived from an EMBL/GenBank/DDBJ whole genome shotgun (WGS) entry which is preliminary data.</text>
</comment>
<evidence type="ECO:0000259" key="16">
    <source>
        <dbReference type="Pfam" id="PF17900"/>
    </source>
</evidence>
<protein>
    <recommendedName>
        <fullName evidence="5">Aminopeptidase N</fullName>
        <ecNumber evidence="4">3.4.11.2</ecNumber>
    </recommendedName>
    <alternativeName>
        <fullName evidence="12">Alanine aminopeptidase</fullName>
    </alternativeName>
    <alternativeName>
        <fullName evidence="13">Lysyl aminopeptidase</fullName>
    </alternativeName>
</protein>
<evidence type="ECO:0000256" key="2">
    <source>
        <dbReference type="ARBA" id="ARBA00001947"/>
    </source>
</evidence>
<feature type="domain" description="ERAP1-like C-terminal" evidence="15">
    <location>
        <begin position="521"/>
        <end position="831"/>
    </location>
</feature>
<evidence type="ECO:0000256" key="7">
    <source>
        <dbReference type="ARBA" id="ARBA00022670"/>
    </source>
</evidence>
<keyword evidence="6 17" id="KW-0031">Aminopeptidase</keyword>
<dbReference type="InterPro" id="IPR050344">
    <property type="entry name" value="Peptidase_M1_aminopeptidases"/>
</dbReference>
<keyword evidence="7" id="KW-0645">Protease</keyword>
<comment type="cofactor">
    <cofactor evidence="2">
        <name>Zn(2+)</name>
        <dbReference type="ChEBI" id="CHEBI:29105"/>
    </cofactor>
</comment>
<dbReference type="PANTHER" id="PTHR11533">
    <property type="entry name" value="PROTEASE M1 ZINC METALLOPROTEASE"/>
    <property type="match status" value="1"/>
</dbReference>
<keyword evidence="18" id="KW-1185">Reference proteome</keyword>
<evidence type="ECO:0000313" key="17">
    <source>
        <dbReference type="EMBL" id="GAA0899568.1"/>
    </source>
</evidence>
<dbReference type="InterPro" id="IPR027268">
    <property type="entry name" value="Peptidase_M4/M1_CTD_sf"/>
</dbReference>